<evidence type="ECO:0000259" key="4">
    <source>
        <dbReference type="Pfam" id="PF00676"/>
    </source>
</evidence>
<evidence type="ECO:0000256" key="3">
    <source>
        <dbReference type="ARBA" id="ARBA00023052"/>
    </source>
</evidence>
<dbReference type="Gramene" id="KZM92994">
    <property type="protein sequence ID" value="KZM92994"/>
    <property type="gene ID" value="DCAR_016239"/>
</dbReference>
<dbReference type="GO" id="GO:0004739">
    <property type="term" value="F:pyruvate dehydrogenase (acetyl-transferring) activity"/>
    <property type="evidence" value="ECO:0007669"/>
    <property type="project" value="TreeGrafter"/>
</dbReference>
<dbReference type="Gene3D" id="3.40.50.970">
    <property type="match status" value="1"/>
</dbReference>
<dbReference type="SUPFAM" id="SSF53335">
    <property type="entry name" value="S-adenosyl-L-methionine-dependent methyltransferases"/>
    <property type="match status" value="1"/>
</dbReference>
<dbReference type="GO" id="GO:0006086">
    <property type="term" value="P:pyruvate decarboxylation to acetyl-CoA"/>
    <property type="evidence" value="ECO:0007669"/>
    <property type="project" value="TreeGrafter"/>
</dbReference>
<dbReference type="PANTHER" id="PTHR11516:SF60">
    <property type="entry name" value="PYRUVATE DEHYDROGENASE E1 COMPONENT SUBUNIT ALPHA"/>
    <property type="match status" value="1"/>
</dbReference>
<dbReference type="InterPro" id="IPR050642">
    <property type="entry name" value="PDH_E1_Alpha_Subunit"/>
</dbReference>
<keyword evidence="2" id="KW-0560">Oxidoreductase</keyword>
<dbReference type="InterPro" id="IPR001017">
    <property type="entry name" value="DH_E1"/>
</dbReference>
<evidence type="ECO:0000256" key="1">
    <source>
        <dbReference type="ARBA" id="ARBA00001964"/>
    </source>
</evidence>
<comment type="caution">
    <text evidence="5">The sequence shown here is derived from an EMBL/GenBank/DDBJ whole genome shotgun (WGS) entry which is preliminary data.</text>
</comment>
<dbReference type="STRING" id="79200.A0A164XCG6"/>
<dbReference type="PANTHER" id="PTHR11516">
    <property type="entry name" value="PYRUVATE DEHYDROGENASE E1 COMPONENT, ALPHA SUBUNIT BACTERIAL AND ORGANELLAR"/>
    <property type="match status" value="1"/>
</dbReference>
<dbReference type="AlphaFoldDB" id="A0A164XCG6"/>
<name>A0A164XCG6_DAUCS</name>
<dbReference type="SUPFAM" id="SSF52518">
    <property type="entry name" value="Thiamin diphosphate-binding fold (THDP-binding)"/>
    <property type="match status" value="1"/>
</dbReference>
<protein>
    <recommendedName>
        <fullName evidence="4">Dehydrogenase E1 component domain-containing protein</fullName>
    </recommendedName>
</protein>
<dbReference type="InterPro" id="IPR029061">
    <property type="entry name" value="THDP-binding"/>
</dbReference>
<feature type="domain" description="Dehydrogenase E1 component" evidence="4">
    <location>
        <begin position="233"/>
        <end position="315"/>
    </location>
</feature>
<gene>
    <name evidence="5" type="ORF">DCAR_016239</name>
</gene>
<dbReference type="Pfam" id="PF00676">
    <property type="entry name" value="E1_dh"/>
    <property type="match status" value="1"/>
</dbReference>
<organism evidence="5">
    <name type="scientific">Daucus carota subsp. sativus</name>
    <name type="common">Carrot</name>
    <dbReference type="NCBI Taxonomy" id="79200"/>
    <lineage>
        <taxon>Eukaryota</taxon>
        <taxon>Viridiplantae</taxon>
        <taxon>Streptophyta</taxon>
        <taxon>Embryophyta</taxon>
        <taxon>Tracheophyta</taxon>
        <taxon>Spermatophyta</taxon>
        <taxon>Magnoliopsida</taxon>
        <taxon>eudicotyledons</taxon>
        <taxon>Gunneridae</taxon>
        <taxon>Pentapetalae</taxon>
        <taxon>asterids</taxon>
        <taxon>campanulids</taxon>
        <taxon>Apiales</taxon>
        <taxon>Apiaceae</taxon>
        <taxon>Apioideae</taxon>
        <taxon>Scandiceae</taxon>
        <taxon>Daucinae</taxon>
        <taxon>Daucus</taxon>
        <taxon>Daucus sect. Daucus</taxon>
    </lineage>
</organism>
<evidence type="ECO:0000256" key="2">
    <source>
        <dbReference type="ARBA" id="ARBA00023002"/>
    </source>
</evidence>
<dbReference type="EMBL" id="LNRQ01000005">
    <property type="protein sequence ID" value="KZM92994.1"/>
    <property type="molecule type" value="Genomic_DNA"/>
</dbReference>
<dbReference type="InterPro" id="IPR029063">
    <property type="entry name" value="SAM-dependent_MTases_sf"/>
</dbReference>
<keyword evidence="3" id="KW-0786">Thiamine pyrophosphate</keyword>
<reference evidence="5" key="1">
    <citation type="journal article" date="2016" name="Nat. Genet.">
        <title>A high-quality carrot genome assembly provides new insights into carotenoid accumulation and asterid genome evolution.</title>
        <authorList>
            <person name="Iorizzo M."/>
            <person name="Ellison S."/>
            <person name="Senalik D."/>
            <person name="Zeng P."/>
            <person name="Satapoomin P."/>
            <person name="Huang J."/>
            <person name="Bowman M."/>
            <person name="Iovene M."/>
            <person name="Sanseverino W."/>
            <person name="Cavagnaro P."/>
            <person name="Yildiz M."/>
            <person name="Macko-Podgorni A."/>
            <person name="Moranska E."/>
            <person name="Grzebelus E."/>
            <person name="Grzebelus D."/>
            <person name="Ashrafi H."/>
            <person name="Zheng Z."/>
            <person name="Cheng S."/>
            <person name="Spooner D."/>
            <person name="Van Deynze A."/>
            <person name="Simon P."/>
        </authorList>
    </citation>
    <scope>NUCLEOTIDE SEQUENCE [LARGE SCALE GENOMIC DNA]</scope>
    <source>
        <tissue evidence="5">Leaf</tissue>
    </source>
</reference>
<sequence length="331" mass="36943">MGVGYSGAPVVNCGGFVVGMVTGGMTEVHHVMGTGPFVRYAGPHMDEIISENPEAVDSALTGPVIVDDVIYKNLDDDVSRLFPSEELIFRRLTFERSMGLVQSEAFLTREECKKLSMRKSPKNLVHLRNLEREGIRKENLPTCHLAPEIDHDYLASSYHTGTVSGLMLISSFLETVSFSGGKVKAAVIGLGAGLLPMFLHQSLQCLSIEVVELDAVILDLARDYFGYKESDHKKILEMDTYRNHDHFMSDPGSTYRTRDEISGIRQERDPIERIRKLILAHDIATEKELEDIEKEKRKEVDEAIAQAKESPMPDPSELFTNVCVKGFGIEV</sequence>
<evidence type="ECO:0000313" key="5">
    <source>
        <dbReference type="EMBL" id="KZM92994.1"/>
    </source>
</evidence>
<accession>A0A164XCG6</accession>
<comment type="cofactor">
    <cofactor evidence="1">
        <name>thiamine diphosphate</name>
        <dbReference type="ChEBI" id="CHEBI:58937"/>
    </cofactor>
</comment>
<proteinExistence type="predicted"/>